<accession>A0A1L9R460</accession>
<feature type="domain" description="Nephrocystin 3-like N-terminal" evidence="2">
    <location>
        <begin position="233"/>
        <end position="312"/>
    </location>
</feature>
<evidence type="ECO:0000256" key="1">
    <source>
        <dbReference type="ARBA" id="ARBA00022737"/>
    </source>
</evidence>
<proteinExistence type="predicted"/>
<dbReference type="STRING" id="1073089.A0A1L9R460"/>
<gene>
    <name evidence="3" type="ORF">ASPWEDRAFT_733247</name>
</gene>
<organism evidence="3 4">
    <name type="scientific">Aspergillus wentii DTO 134E9</name>
    <dbReference type="NCBI Taxonomy" id="1073089"/>
    <lineage>
        <taxon>Eukaryota</taxon>
        <taxon>Fungi</taxon>
        <taxon>Dikarya</taxon>
        <taxon>Ascomycota</taxon>
        <taxon>Pezizomycotina</taxon>
        <taxon>Eurotiomycetes</taxon>
        <taxon>Eurotiomycetidae</taxon>
        <taxon>Eurotiales</taxon>
        <taxon>Aspergillaceae</taxon>
        <taxon>Aspergillus</taxon>
        <taxon>Aspergillus subgen. Cremei</taxon>
    </lineage>
</organism>
<keyword evidence="1" id="KW-0677">Repeat</keyword>
<dbReference type="Proteomes" id="UP000184383">
    <property type="component" value="Unassembled WGS sequence"/>
</dbReference>
<sequence>MISHMEPHAATAFESRCVDFGLSELGDSSFNEEQERGLSPELEQERQVMRPLQAEPAEHQIHPGLEEFILNGVYPKDSFQPAFMSLATTSAAQYLDVSEFPRNIVVTRDFVNTVSKVLGHVDFSDPFQKPVQWILSVQRNPSILIIVSPYDVQQLLTAIEQSEHIILHLFSPRINVGYKSLDSLDLYNISGISICRKVPRHIASLLCQFSGQLHFPSFEDYASVRLNRSRLEACQKEYYHSANRLLSDKNAFTTLRGMFRKILDDRTLGRAIVVIDAMDECEETSRELLVSFIDEASSAEELSNIKWHISSRPLSEMSGSVQDITSSTHSLLKLDGHDMSPSINRYIDLKMVQLRQKAHKKSRVDEIADKLRAQASNTYVWVALVCKELLHAHEFTWTEIVKKSPKGFGSIL</sequence>
<dbReference type="AlphaFoldDB" id="A0A1L9R460"/>
<reference evidence="4" key="1">
    <citation type="journal article" date="2017" name="Genome Biol.">
        <title>Comparative genomics reveals high biological diversity and specific adaptations in the industrially and medically important fungal genus Aspergillus.</title>
        <authorList>
            <person name="de Vries R.P."/>
            <person name="Riley R."/>
            <person name="Wiebenga A."/>
            <person name="Aguilar-Osorio G."/>
            <person name="Amillis S."/>
            <person name="Uchima C.A."/>
            <person name="Anderluh G."/>
            <person name="Asadollahi M."/>
            <person name="Askin M."/>
            <person name="Barry K."/>
            <person name="Battaglia E."/>
            <person name="Bayram O."/>
            <person name="Benocci T."/>
            <person name="Braus-Stromeyer S.A."/>
            <person name="Caldana C."/>
            <person name="Canovas D."/>
            <person name="Cerqueira G.C."/>
            <person name="Chen F."/>
            <person name="Chen W."/>
            <person name="Choi C."/>
            <person name="Clum A."/>
            <person name="Dos Santos R.A."/>
            <person name="Damasio A.R."/>
            <person name="Diallinas G."/>
            <person name="Emri T."/>
            <person name="Fekete E."/>
            <person name="Flipphi M."/>
            <person name="Freyberg S."/>
            <person name="Gallo A."/>
            <person name="Gournas C."/>
            <person name="Habgood R."/>
            <person name="Hainaut M."/>
            <person name="Harispe M.L."/>
            <person name="Henrissat B."/>
            <person name="Hilden K.S."/>
            <person name="Hope R."/>
            <person name="Hossain A."/>
            <person name="Karabika E."/>
            <person name="Karaffa L."/>
            <person name="Karanyi Z."/>
            <person name="Krasevec N."/>
            <person name="Kuo A."/>
            <person name="Kusch H."/>
            <person name="LaButti K."/>
            <person name="Lagendijk E.L."/>
            <person name="Lapidus A."/>
            <person name="Levasseur A."/>
            <person name="Lindquist E."/>
            <person name="Lipzen A."/>
            <person name="Logrieco A.F."/>
            <person name="MacCabe A."/>
            <person name="Maekelae M.R."/>
            <person name="Malavazi I."/>
            <person name="Melin P."/>
            <person name="Meyer V."/>
            <person name="Mielnichuk N."/>
            <person name="Miskei M."/>
            <person name="Molnar A.P."/>
            <person name="Mule G."/>
            <person name="Ngan C.Y."/>
            <person name="Orejas M."/>
            <person name="Orosz E."/>
            <person name="Ouedraogo J.P."/>
            <person name="Overkamp K.M."/>
            <person name="Park H.-S."/>
            <person name="Perrone G."/>
            <person name="Piumi F."/>
            <person name="Punt P.J."/>
            <person name="Ram A.F."/>
            <person name="Ramon A."/>
            <person name="Rauscher S."/>
            <person name="Record E."/>
            <person name="Riano-Pachon D.M."/>
            <person name="Robert V."/>
            <person name="Roehrig J."/>
            <person name="Ruller R."/>
            <person name="Salamov A."/>
            <person name="Salih N.S."/>
            <person name="Samson R.A."/>
            <person name="Sandor E."/>
            <person name="Sanguinetti M."/>
            <person name="Schuetze T."/>
            <person name="Sepcic K."/>
            <person name="Shelest E."/>
            <person name="Sherlock G."/>
            <person name="Sophianopoulou V."/>
            <person name="Squina F.M."/>
            <person name="Sun H."/>
            <person name="Susca A."/>
            <person name="Todd R.B."/>
            <person name="Tsang A."/>
            <person name="Unkles S.E."/>
            <person name="van de Wiele N."/>
            <person name="van Rossen-Uffink D."/>
            <person name="Oliveira J.V."/>
            <person name="Vesth T.C."/>
            <person name="Visser J."/>
            <person name="Yu J.-H."/>
            <person name="Zhou M."/>
            <person name="Andersen M.R."/>
            <person name="Archer D.B."/>
            <person name="Baker S.E."/>
            <person name="Benoit I."/>
            <person name="Brakhage A.A."/>
            <person name="Braus G.H."/>
            <person name="Fischer R."/>
            <person name="Frisvad J.C."/>
            <person name="Goldman G.H."/>
            <person name="Houbraken J."/>
            <person name="Oakley B."/>
            <person name="Pocsi I."/>
            <person name="Scazzocchio C."/>
            <person name="Seiboth B."/>
            <person name="vanKuyk P.A."/>
            <person name="Wortman J."/>
            <person name="Dyer P.S."/>
            <person name="Grigoriev I.V."/>
        </authorList>
    </citation>
    <scope>NUCLEOTIDE SEQUENCE [LARGE SCALE GENOMIC DNA]</scope>
    <source>
        <strain evidence="4">DTO 134E9</strain>
    </source>
</reference>
<dbReference type="GeneID" id="63755159"/>
<evidence type="ECO:0000259" key="2">
    <source>
        <dbReference type="Pfam" id="PF24883"/>
    </source>
</evidence>
<evidence type="ECO:0000313" key="3">
    <source>
        <dbReference type="EMBL" id="OJJ29690.1"/>
    </source>
</evidence>
<dbReference type="Pfam" id="PF24883">
    <property type="entry name" value="NPHP3_N"/>
    <property type="match status" value="1"/>
</dbReference>
<dbReference type="OrthoDB" id="3182339at2759"/>
<dbReference type="EMBL" id="KV878218">
    <property type="protein sequence ID" value="OJJ29690.1"/>
    <property type="molecule type" value="Genomic_DNA"/>
</dbReference>
<keyword evidence="4" id="KW-1185">Reference proteome</keyword>
<protein>
    <recommendedName>
        <fullName evidence="2">Nephrocystin 3-like N-terminal domain-containing protein</fullName>
    </recommendedName>
</protein>
<evidence type="ECO:0000313" key="4">
    <source>
        <dbReference type="Proteomes" id="UP000184383"/>
    </source>
</evidence>
<dbReference type="InterPro" id="IPR056884">
    <property type="entry name" value="NPHP3-like_N"/>
</dbReference>
<name>A0A1L9R460_ASPWE</name>
<dbReference type="VEuPathDB" id="FungiDB:ASPWEDRAFT_733247"/>
<dbReference type="PANTHER" id="PTHR10039">
    <property type="entry name" value="AMELOGENIN"/>
    <property type="match status" value="1"/>
</dbReference>
<dbReference type="PANTHER" id="PTHR10039:SF14">
    <property type="entry name" value="NACHT DOMAIN-CONTAINING PROTEIN"/>
    <property type="match status" value="1"/>
</dbReference>
<dbReference type="RefSeq" id="XP_040683367.1">
    <property type="nucleotide sequence ID" value="XM_040839311.1"/>
</dbReference>